<dbReference type="SMART" id="SM00028">
    <property type="entry name" value="TPR"/>
    <property type="match status" value="10"/>
</dbReference>
<name>A0A833QKQ4_9POAL</name>
<reference evidence="2" key="1">
    <citation type="submission" date="2020-01" db="EMBL/GenBank/DDBJ databases">
        <title>Genome sequence of Kobresia littledalei, the first chromosome-level genome in the family Cyperaceae.</title>
        <authorList>
            <person name="Qu G."/>
        </authorList>
    </citation>
    <scope>NUCLEOTIDE SEQUENCE</scope>
    <source>
        <strain evidence="2">C.B.Clarke</strain>
        <tissue evidence="2">Leaf</tissue>
    </source>
</reference>
<sequence>MKRSYRLACLSLSRSLLSSHTPLLSNPPSLRSLQYPLNRLIQSLSHDPTPPSVDSSFEGDERKTGLDFLKTAELLVKSQETENIEKALDFGIKALSIFEKSDGGWSFQVARSLLLLGKVSFKLKRYSDSLDSLTASIEIFDSLEKGKYSISEIGLLVIDVHSQVAKVKNSMGKRWEALVNFKRVVELKVGIFGPDNKEVGTAYGDLAEAYMFALKYNDALPLCLKSLEIRELELGANSLEVAKLRDQLGVIYTGLGQYTQALEQNEIAKSIFDGLNLVNESVHKEIDIANLLIMIGQLEEATKRLQKAISNVDKDSELKAFILVSMAKSLFHQQKFGDSKRCLQISLEILDKKESTIPKKIAEAYADISMLFETMNEFEISISLYKRSLSIARLQEEMHHVEGSILARLGWLLLVTKRVDQAVPYLEMAIERLEGCFGERHFGLGFAYKHLGQAYMETDRPEMAVRYLSYSREIIEETFGLSHIDTIDVNQCLANAYGTMGSYKLAMEFQQRVVDAWEKRGADATEDLREAYRLLEQLKKKSEGSPHAVFPANSLPVMPPPRE</sequence>
<keyword evidence="3" id="KW-1185">Reference proteome</keyword>
<dbReference type="InterPro" id="IPR011990">
    <property type="entry name" value="TPR-like_helical_dom_sf"/>
</dbReference>
<dbReference type="Pfam" id="PF13424">
    <property type="entry name" value="TPR_12"/>
    <property type="match status" value="1"/>
</dbReference>
<dbReference type="InterPro" id="IPR019734">
    <property type="entry name" value="TPR_rpt"/>
</dbReference>
<evidence type="ECO:0000256" key="1">
    <source>
        <dbReference type="SAM" id="MobiDB-lite"/>
    </source>
</evidence>
<proteinExistence type="predicted"/>
<evidence type="ECO:0000313" key="2">
    <source>
        <dbReference type="EMBL" id="KAF3328235.1"/>
    </source>
</evidence>
<dbReference type="PANTHER" id="PTHR47459:SF3">
    <property type="entry name" value="OS03G0149400 PROTEIN"/>
    <property type="match status" value="1"/>
</dbReference>
<dbReference type="Proteomes" id="UP000623129">
    <property type="component" value="Unassembled WGS sequence"/>
</dbReference>
<evidence type="ECO:0000313" key="3">
    <source>
        <dbReference type="Proteomes" id="UP000623129"/>
    </source>
</evidence>
<dbReference type="PANTHER" id="PTHR47459">
    <property type="entry name" value="KINESIN LIGHT CHAIN-RELATED"/>
    <property type="match status" value="1"/>
</dbReference>
<protein>
    <submittedName>
        <fullName evidence="2">Nephrocystin-3</fullName>
    </submittedName>
</protein>
<dbReference type="EMBL" id="SWLB01000016">
    <property type="protein sequence ID" value="KAF3328235.1"/>
    <property type="molecule type" value="Genomic_DNA"/>
</dbReference>
<comment type="caution">
    <text evidence="2">The sequence shown here is derived from an EMBL/GenBank/DDBJ whole genome shotgun (WGS) entry which is preliminary data.</text>
</comment>
<dbReference type="OrthoDB" id="626167at2759"/>
<dbReference type="SUPFAM" id="SSF48452">
    <property type="entry name" value="TPR-like"/>
    <property type="match status" value="3"/>
</dbReference>
<dbReference type="AlphaFoldDB" id="A0A833QKQ4"/>
<dbReference type="Gene3D" id="1.25.40.10">
    <property type="entry name" value="Tetratricopeptide repeat domain"/>
    <property type="match status" value="2"/>
</dbReference>
<gene>
    <name evidence="2" type="ORF">FCM35_KLT06841</name>
</gene>
<organism evidence="2 3">
    <name type="scientific">Carex littledalei</name>
    <dbReference type="NCBI Taxonomy" id="544730"/>
    <lineage>
        <taxon>Eukaryota</taxon>
        <taxon>Viridiplantae</taxon>
        <taxon>Streptophyta</taxon>
        <taxon>Embryophyta</taxon>
        <taxon>Tracheophyta</taxon>
        <taxon>Spermatophyta</taxon>
        <taxon>Magnoliopsida</taxon>
        <taxon>Liliopsida</taxon>
        <taxon>Poales</taxon>
        <taxon>Cyperaceae</taxon>
        <taxon>Cyperoideae</taxon>
        <taxon>Cariceae</taxon>
        <taxon>Carex</taxon>
        <taxon>Carex subgen. Euthyceras</taxon>
    </lineage>
</organism>
<feature type="region of interest" description="Disordered" evidence="1">
    <location>
        <begin position="541"/>
        <end position="563"/>
    </location>
</feature>
<accession>A0A833QKQ4</accession>